<protein>
    <submittedName>
        <fullName evidence="1">Uncharacterized protein</fullName>
    </submittedName>
</protein>
<accession>A0A289Z7F0</accession>
<evidence type="ECO:0000313" key="2">
    <source>
        <dbReference type="Proteomes" id="UP000223363"/>
    </source>
</evidence>
<keyword evidence="2" id="KW-1185">Reference proteome</keyword>
<reference evidence="2" key="1">
    <citation type="submission" date="2017-06" db="EMBL/GenBank/DDBJ databases">
        <authorList>
            <person name="Zhao X."/>
        </authorList>
    </citation>
    <scope>NUCLEOTIDE SEQUENCE [LARGE SCALE GENOMIC DNA]</scope>
</reference>
<sequence>MKTTDVTKIEDGLMSVKEGDRILLAMDNKEEDQENWLFVYNPGSGCTSNREVYAAAIAFNDKIKPLEPTSIVVPVYISWADESYVQGMLISHDGSIVAPIRFHRSVDRVLIDRSTQ</sequence>
<evidence type="ECO:0000313" key="1">
    <source>
        <dbReference type="EMBL" id="ATA65485.1"/>
    </source>
</evidence>
<gene>
    <name evidence="1" type="ORF">2050HW_00150</name>
</gene>
<dbReference type="Proteomes" id="UP000223363">
    <property type="component" value="Segment"/>
</dbReference>
<dbReference type="EMBL" id="MF285618">
    <property type="protein sequence ID" value="ATA65485.1"/>
    <property type="molecule type" value="Genomic_DNA"/>
</dbReference>
<name>A0A289Z7F0_9CAUD</name>
<proteinExistence type="predicted"/>
<organism evidence="1 2">
    <name type="scientific">Serratia phage vB_SmaM_ 2050HW</name>
    <dbReference type="NCBI Taxonomy" id="2024252"/>
    <lineage>
        <taxon>Viruses</taxon>
        <taxon>Duplodnaviria</taxon>
        <taxon>Heunggongvirae</taxon>
        <taxon>Uroviricota</taxon>
        <taxon>Caudoviricetes</taxon>
        <taxon>Chimalliviridae</taxon>
        <taxon>Moabitevirus</taxon>
        <taxon>Moabitevirus mv2050HW</taxon>
    </lineage>
</organism>